<sequence>MDAAPFSPTVVKAAFRDVTWMHVSRPAVRAAASVTRTLLTEIIEGARAAAAEEGITKLRPRHLVSAIDRNVEVDVANEWYAYSPTFRALDGGVQSAAMPSRGGSARRPKSSAVVGAHRFEPGVRALRSRQARAVPAMVRELDGIAGVFVTGLARDAAMVVREGGVRRFGSVTLVMPGEPAPSQSPETPPRAASAREGDRRTIGTGDVLDATTMQLFGSTIRQRALTEARQAVHTYASA</sequence>
<evidence type="ECO:0000313" key="2">
    <source>
        <dbReference type="EMBL" id="XDQ22439.1"/>
    </source>
</evidence>
<name>A0AB39NWE0_9ACTN</name>
<dbReference type="SUPFAM" id="SSF47113">
    <property type="entry name" value="Histone-fold"/>
    <property type="match status" value="1"/>
</dbReference>
<gene>
    <name evidence="2" type="ORF">AB5J48_31775</name>
</gene>
<dbReference type="InterPro" id="IPR009072">
    <property type="entry name" value="Histone-fold"/>
</dbReference>
<proteinExistence type="predicted"/>
<accession>A0AB39NWE0</accession>
<feature type="region of interest" description="Disordered" evidence="1">
    <location>
        <begin position="176"/>
        <end position="201"/>
    </location>
</feature>
<evidence type="ECO:0008006" key="3">
    <source>
        <dbReference type="Google" id="ProtNLM"/>
    </source>
</evidence>
<protein>
    <recommendedName>
        <fullName evidence="3">Histone H2A</fullName>
    </recommendedName>
</protein>
<dbReference type="EMBL" id="CP163433">
    <property type="protein sequence ID" value="XDQ22439.1"/>
    <property type="molecule type" value="Genomic_DNA"/>
</dbReference>
<dbReference type="GO" id="GO:0046982">
    <property type="term" value="F:protein heterodimerization activity"/>
    <property type="evidence" value="ECO:0007669"/>
    <property type="project" value="InterPro"/>
</dbReference>
<organism evidence="2">
    <name type="scientific">Streptomyces sp. R17</name>
    <dbReference type="NCBI Taxonomy" id="3238626"/>
    <lineage>
        <taxon>Bacteria</taxon>
        <taxon>Bacillati</taxon>
        <taxon>Actinomycetota</taxon>
        <taxon>Actinomycetes</taxon>
        <taxon>Kitasatosporales</taxon>
        <taxon>Streptomycetaceae</taxon>
        <taxon>Streptomyces</taxon>
    </lineage>
</organism>
<dbReference type="AlphaFoldDB" id="A0AB39NWE0"/>
<evidence type="ECO:0000256" key="1">
    <source>
        <dbReference type="SAM" id="MobiDB-lite"/>
    </source>
</evidence>
<reference evidence="2" key="1">
    <citation type="submission" date="2024-07" db="EMBL/GenBank/DDBJ databases">
        <authorList>
            <person name="Yu S.T."/>
        </authorList>
    </citation>
    <scope>NUCLEOTIDE SEQUENCE</scope>
    <source>
        <strain evidence="2">R17</strain>
    </source>
</reference>
<dbReference type="RefSeq" id="WP_369153283.1">
    <property type="nucleotide sequence ID" value="NZ_CP163433.1"/>
</dbReference>